<evidence type="ECO:0000313" key="3">
    <source>
        <dbReference type="Proteomes" id="UP001501183"/>
    </source>
</evidence>
<dbReference type="RefSeq" id="WP_345353466.1">
    <property type="nucleotide sequence ID" value="NZ_BAABFB010000089.1"/>
</dbReference>
<feature type="signal peptide" evidence="1">
    <location>
        <begin position="1"/>
        <end position="34"/>
    </location>
</feature>
<dbReference type="Pfam" id="PF24684">
    <property type="entry name" value="Vgb_lyase"/>
    <property type="match status" value="1"/>
</dbReference>
<protein>
    <recommendedName>
        <fullName evidence="4">Virginiamycin B lyase</fullName>
    </recommendedName>
</protein>
<dbReference type="Gene3D" id="2.130.10.10">
    <property type="entry name" value="YVTN repeat-like/Quinoprotein amine dehydrogenase"/>
    <property type="match status" value="2"/>
</dbReference>
<feature type="chain" id="PRO_5046336241" description="Virginiamycin B lyase" evidence="1">
    <location>
        <begin position="35"/>
        <end position="374"/>
    </location>
</feature>
<evidence type="ECO:0000313" key="2">
    <source>
        <dbReference type="EMBL" id="GAA4491386.1"/>
    </source>
</evidence>
<dbReference type="InterPro" id="IPR051344">
    <property type="entry name" value="Vgb"/>
</dbReference>
<gene>
    <name evidence="2" type="ORF">GCM10023094_55770</name>
</gene>
<keyword evidence="1" id="KW-0732">Signal</keyword>
<keyword evidence="3" id="KW-1185">Reference proteome</keyword>
<dbReference type="EMBL" id="BAABFB010000089">
    <property type="protein sequence ID" value="GAA4491386.1"/>
    <property type="molecule type" value="Genomic_DNA"/>
</dbReference>
<dbReference type="InterPro" id="IPR015943">
    <property type="entry name" value="WD40/YVTN_repeat-like_dom_sf"/>
</dbReference>
<comment type="caution">
    <text evidence="2">The sequence shown here is derived from an EMBL/GenBank/DDBJ whole genome shotgun (WGS) entry which is preliminary data.</text>
</comment>
<proteinExistence type="predicted"/>
<dbReference type="SUPFAM" id="SSF63829">
    <property type="entry name" value="Calcium-dependent phosphotriesterase"/>
    <property type="match status" value="1"/>
</dbReference>
<evidence type="ECO:0008006" key="4">
    <source>
        <dbReference type="Google" id="ProtNLM"/>
    </source>
</evidence>
<accession>A0ABP8PTR5</accession>
<name>A0ABP8PTR5_9NOCA</name>
<dbReference type="Proteomes" id="UP001501183">
    <property type="component" value="Unassembled WGS sequence"/>
</dbReference>
<sequence>MQRLQRRHSNGQTALTLLAAVATMWSLSAAPSYAAPLTGFAEYPDPLHAPCEGILHEPTGQIYVEEIVNPGSNGNIGSLGVLDPATGSIERYRLPVPETTAGGAAFGPDGNLWFTYFGASSGVAFIDPDTKQFTNFPTPNPQATPTDIWPGPDNAMYFTESFAQNLGRIDVTTHQMTEVPIPEGGLNIPTTIIMPGSGTRMMFSAALSNNIVEYDTATGQFTLHKVPTPGAVPQGLTLGTDGAIWFSQTIGAKIGRIDPVTGDITEYPIATPDVPIPSMGPLVLGSDGNLWSANGGFTAGSTIGRFNTTTHHIDYFPLPRVGSGPCDIDSVAAAHGALVIGQTTGGAIAVANIAELNAMGVSPAPLSSSGRGGG</sequence>
<evidence type="ECO:0000256" key="1">
    <source>
        <dbReference type="SAM" id="SignalP"/>
    </source>
</evidence>
<reference evidence="3" key="1">
    <citation type="journal article" date="2019" name="Int. J. Syst. Evol. Microbiol.">
        <title>The Global Catalogue of Microorganisms (GCM) 10K type strain sequencing project: providing services to taxonomists for standard genome sequencing and annotation.</title>
        <authorList>
            <consortium name="The Broad Institute Genomics Platform"/>
            <consortium name="The Broad Institute Genome Sequencing Center for Infectious Disease"/>
            <person name="Wu L."/>
            <person name="Ma J."/>
        </authorList>
    </citation>
    <scope>NUCLEOTIDE SEQUENCE [LARGE SCALE GENOMIC DNA]</scope>
    <source>
        <strain evidence="3">JCM 32206</strain>
    </source>
</reference>
<organism evidence="2 3">
    <name type="scientific">Rhodococcus olei</name>
    <dbReference type="NCBI Taxonomy" id="2161675"/>
    <lineage>
        <taxon>Bacteria</taxon>
        <taxon>Bacillati</taxon>
        <taxon>Actinomycetota</taxon>
        <taxon>Actinomycetes</taxon>
        <taxon>Mycobacteriales</taxon>
        <taxon>Nocardiaceae</taxon>
        <taxon>Rhodococcus</taxon>
    </lineage>
</organism>
<dbReference type="PANTHER" id="PTHR40274:SF3">
    <property type="entry name" value="VIRGINIAMYCIN B LYASE"/>
    <property type="match status" value="1"/>
</dbReference>
<dbReference type="PANTHER" id="PTHR40274">
    <property type="entry name" value="VIRGINIAMYCIN B LYASE"/>
    <property type="match status" value="1"/>
</dbReference>